<dbReference type="Gene3D" id="1.20.1290.10">
    <property type="entry name" value="AhpD-like"/>
    <property type="match status" value="1"/>
</dbReference>
<dbReference type="SUPFAM" id="SSF69118">
    <property type="entry name" value="AhpD-like"/>
    <property type="match status" value="1"/>
</dbReference>
<evidence type="ECO:0000313" key="3">
    <source>
        <dbReference type="Proteomes" id="UP000698963"/>
    </source>
</evidence>
<dbReference type="InterPro" id="IPR052512">
    <property type="entry name" value="4CMD/NDH-1_regulator"/>
</dbReference>
<sequence>MMNQSPAQQATEAILPTLEKNDPDLAAMRARLTREESMAQSSLDTGKRHLVTLAALAAVQGEHDIKQCTEQALQAGVTPIQIKEALYQCAPYIGFPRTEAALRCVNDVFLSRDIPLPLQSMATVTEQNRFSHGLAVQKSIFGEAIDNMHAATPEGQKRIMVEHLSAFCFGDLYTRGGLDLKTRELVTFSAISALGGCESQVKSHVQGNANVGNSKKELVDALEAILPVIGFPRTLNALSCVNAVLPE</sequence>
<feature type="domain" description="Carboxymuconolactone decarboxylase-like" evidence="1">
    <location>
        <begin position="26"/>
        <end position="106"/>
    </location>
</feature>
<dbReference type="Pfam" id="PF02627">
    <property type="entry name" value="CMD"/>
    <property type="match status" value="2"/>
</dbReference>
<gene>
    <name evidence="2" type="ORF">K8W16_08435</name>
</gene>
<dbReference type="PANTHER" id="PTHR33570">
    <property type="entry name" value="4-CARBOXYMUCONOLACTONE DECARBOXYLASE FAMILY PROTEIN"/>
    <property type="match status" value="1"/>
</dbReference>
<dbReference type="AlphaFoldDB" id="A0A921AXI1"/>
<reference evidence="2" key="2">
    <citation type="submission" date="2021-09" db="EMBL/GenBank/DDBJ databases">
        <authorList>
            <person name="Gilroy R."/>
        </authorList>
    </citation>
    <scope>NUCLEOTIDE SEQUENCE</scope>
    <source>
        <strain evidence="2">ChiGjej2B2-19336</strain>
    </source>
</reference>
<evidence type="ECO:0000313" key="2">
    <source>
        <dbReference type="EMBL" id="HJD97657.1"/>
    </source>
</evidence>
<protein>
    <submittedName>
        <fullName evidence="2">Carboxymuconolactone decarboxylase family protein</fullName>
    </submittedName>
</protein>
<dbReference type="InterPro" id="IPR003779">
    <property type="entry name" value="CMD-like"/>
</dbReference>
<dbReference type="Proteomes" id="UP000698963">
    <property type="component" value="Unassembled WGS sequence"/>
</dbReference>
<proteinExistence type="predicted"/>
<dbReference type="GO" id="GO:0051920">
    <property type="term" value="F:peroxiredoxin activity"/>
    <property type="evidence" value="ECO:0007669"/>
    <property type="project" value="InterPro"/>
</dbReference>
<comment type="caution">
    <text evidence="2">The sequence shown here is derived from an EMBL/GenBank/DDBJ whole genome shotgun (WGS) entry which is preliminary data.</text>
</comment>
<dbReference type="RefSeq" id="WP_304122703.1">
    <property type="nucleotide sequence ID" value="NZ_DYZA01000168.1"/>
</dbReference>
<feature type="domain" description="Carboxymuconolactone decarboxylase-like" evidence="1">
    <location>
        <begin position="162"/>
        <end position="241"/>
    </location>
</feature>
<accession>A0A921AXI1</accession>
<reference evidence="2" key="1">
    <citation type="journal article" date="2021" name="PeerJ">
        <title>Extensive microbial diversity within the chicken gut microbiome revealed by metagenomics and culture.</title>
        <authorList>
            <person name="Gilroy R."/>
            <person name="Ravi A."/>
            <person name="Getino M."/>
            <person name="Pursley I."/>
            <person name="Horton D.L."/>
            <person name="Alikhan N.F."/>
            <person name="Baker D."/>
            <person name="Gharbi K."/>
            <person name="Hall N."/>
            <person name="Watson M."/>
            <person name="Adriaenssens E.M."/>
            <person name="Foster-Nyarko E."/>
            <person name="Jarju S."/>
            <person name="Secka A."/>
            <person name="Antonio M."/>
            <person name="Oren A."/>
            <person name="Chaudhuri R.R."/>
            <person name="La Ragione R."/>
            <person name="Hildebrand F."/>
            <person name="Pallen M.J."/>
        </authorList>
    </citation>
    <scope>NUCLEOTIDE SEQUENCE</scope>
    <source>
        <strain evidence="2">ChiGjej2B2-19336</strain>
    </source>
</reference>
<organism evidence="2 3">
    <name type="scientific">Mailhella massiliensis</name>
    <dbReference type="NCBI Taxonomy" id="1903261"/>
    <lineage>
        <taxon>Bacteria</taxon>
        <taxon>Pseudomonadati</taxon>
        <taxon>Thermodesulfobacteriota</taxon>
        <taxon>Desulfovibrionia</taxon>
        <taxon>Desulfovibrionales</taxon>
        <taxon>Desulfovibrionaceae</taxon>
        <taxon>Mailhella</taxon>
    </lineage>
</organism>
<name>A0A921AXI1_9BACT</name>
<evidence type="ECO:0000259" key="1">
    <source>
        <dbReference type="Pfam" id="PF02627"/>
    </source>
</evidence>
<dbReference type="PANTHER" id="PTHR33570:SF2">
    <property type="entry name" value="CARBOXYMUCONOLACTONE DECARBOXYLASE-LIKE DOMAIN-CONTAINING PROTEIN"/>
    <property type="match status" value="1"/>
</dbReference>
<dbReference type="EMBL" id="DYZA01000168">
    <property type="protein sequence ID" value="HJD97657.1"/>
    <property type="molecule type" value="Genomic_DNA"/>
</dbReference>
<dbReference type="InterPro" id="IPR029032">
    <property type="entry name" value="AhpD-like"/>
</dbReference>